<dbReference type="RefSeq" id="WP_115234496.1">
    <property type="nucleotide sequence ID" value="NZ_UGIF01000002.1"/>
</dbReference>
<dbReference type="GO" id="GO:0000725">
    <property type="term" value="P:recombinational repair"/>
    <property type="evidence" value="ECO:0007669"/>
    <property type="project" value="TreeGrafter"/>
</dbReference>
<evidence type="ECO:0000259" key="16">
    <source>
        <dbReference type="PROSITE" id="PS51198"/>
    </source>
</evidence>
<feature type="domain" description="UvrD-like helicase ATP-binding" evidence="16">
    <location>
        <begin position="12"/>
        <end position="307"/>
    </location>
</feature>
<keyword evidence="2" id="KW-0540">Nuclease</keyword>
<keyword evidence="8 15" id="KW-0067">ATP-binding</keyword>
<dbReference type="Pfam" id="PF00580">
    <property type="entry name" value="UvrD-helicase"/>
    <property type="match status" value="1"/>
</dbReference>
<dbReference type="EC" id="5.6.2.4" evidence="13"/>
<evidence type="ECO:0000256" key="1">
    <source>
        <dbReference type="ARBA" id="ARBA00009922"/>
    </source>
</evidence>
<evidence type="ECO:0000313" key="18">
    <source>
        <dbReference type="Proteomes" id="UP000254070"/>
    </source>
</evidence>
<dbReference type="InterPro" id="IPR013986">
    <property type="entry name" value="DExx_box_DNA_helicase_dom_sf"/>
</dbReference>
<comment type="catalytic activity">
    <reaction evidence="12">
        <text>Couples ATP hydrolysis with the unwinding of duplex DNA by translocating in the 3'-5' direction.</text>
        <dbReference type="EC" id="5.6.2.4"/>
    </reaction>
</comment>
<dbReference type="Pfam" id="PF12705">
    <property type="entry name" value="PDDEXK_1"/>
    <property type="match status" value="1"/>
</dbReference>
<dbReference type="InterPro" id="IPR038726">
    <property type="entry name" value="PDDEXK_AddAB-type"/>
</dbReference>
<dbReference type="PROSITE" id="PS51198">
    <property type="entry name" value="UVRD_HELICASE_ATP_BIND"/>
    <property type="match status" value="1"/>
</dbReference>
<evidence type="ECO:0000256" key="8">
    <source>
        <dbReference type="ARBA" id="ARBA00022840"/>
    </source>
</evidence>
<evidence type="ECO:0000256" key="7">
    <source>
        <dbReference type="ARBA" id="ARBA00022839"/>
    </source>
</evidence>
<dbReference type="Pfam" id="PF13361">
    <property type="entry name" value="UvrD_C"/>
    <property type="match status" value="1"/>
</dbReference>
<dbReference type="GO" id="GO:0005524">
    <property type="term" value="F:ATP binding"/>
    <property type="evidence" value="ECO:0007669"/>
    <property type="project" value="UniProtKB-UniRule"/>
</dbReference>
<proteinExistence type="inferred from homology"/>
<dbReference type="AlphaFoldDB" id="A0A377KG28"/>
<sequence>MNTSRLKEFNFGNANLKQKEAIETTEGPVLISAGPGTGKTYTLVNRVLYLIQVKNVKPENIFIATFTDKASKELLTRISNALIEKNIELDLNEMYIGTFHSLCMRIIRENLEYSLLGKNFSLMDSFDQQYFIYQNLWSVSNSIKDIELLTGGLSVWKKANKLSILFNGLTEEMIDINLLLIDNNPEIQVLGKAKAAYDELLKNRNKLDFSSIQAECLSLLKNNPILLDKYINQFKYLMIDEYQDTNGIQEQLVFLLGGKKQNICVVGDDDQALYRFRGATIRNILEFTDKIDKPVKVIKLEANYRSTPEIVSFYNDWILRTDGEGYGFDWDNFRISKQIRAFREKKNENSAVMKVSGTGSLDDWHKNVLKMIQELQPNITDLNQIAFLFKSVRGHEAKELASFLEKNGIGVYSPRSDMFFDREEVKTVFGILLMLFPKYGDKLGSGEYNKWLGGLENYYHECLTTASSVIKEDKNLVFWLKDLILEYTILKRNTDYALSGLFYQMLQFDYFKKFIETDLSKGITDQRGIRNLSIISNLLAKFEYNENISVLTKKNIDRTTKQFFNNFLRFLKEGGIDEYQDESEYAPSGCVSFLTIHQSKGMEFPIVFVGGLGSYPRNDNNSLLQEVYEKYSEKDEFEPLEKMKFFDFWRLYYVAFSRAQDMLILTTEKKEGRGRKPSKYFDKTYNQLQEYNSTKVDLSELAFNETKETNLKQSYAFTSDIILYEKCSLQYKMYRELGFSPVRVGSTLFGSLVHQTIEDVHKAVLRGEDSKITSDNVSIWFKDNYRTLAEAQRSYLGEAQLNAARKQVLNYVKNNQSNFSLLKEAEVNVSLVQKNYILNGQIDLVKGQGDTVEIIDFKAEKKPDIHRERERYEQYKKQLEIYAYLLEQRYDLEVSKMHLYYTGSENENPRITFNKNHDIIDNTVSEFDKVVENIQKKDFTRLSNNLKLCSNCDMRYYCGRAERKK</sequence>
<dbReference type="Gene3D" id="3.90.320.10">
    <property type="match status" value="1"/>
</dbReference>
<dbReference type="InterPro" id="IPR000212">
    <property type="entry name" value="DNA_helicase_UvrD/REP"/>
</dbReference>
<dbReference type="SUPFAM" id="SSF52980">
    <property type="entry name" value="Restriction endonuclease-like"/>
    <property type="match status" value="1"/>
</dbReference>
<evidence type="ECO:0000313" key="17">
    <source>
        <dbReference type="EMBL" id="STP28006.1"/>
    </source>
</evidence>
<evidence type="ECO:0000256" key="13">
    <source>
        <dbReference type="ARBA" id="ARBA00034808"/>
    </source>
</evidence>
<evidence type="ECO:0000256" key="14">
    <source>
        <dbReference type="ARBA" id="ARBA00048988"/>
    </source>
</evidence>
<evidence type="ECO:0000256" key="5">
    <source>
        <dbReference type="ARBA" id="ARBA00022801"/>
    </source>
</evidence>
<protein>
    <recommendedName>
        <fullName evidence="13">DNA 3'-5' helicase</fullName>
        <ecNumber evidence="13">5.6.2.4</ecNumber>
    </recommendedName>
</protein>
<dbReference type="PANTHER" id="PTHR11070">
    <property type="entry name" value="UVRD / RECB / PCRA DNA HELICASE FAMILY MEMBER"/>
    <property type="match status" value="1"/>
</dbReference>
<comment type="similarity">
    <text evidence="1">Belongs to the helicase family. UvrD subfamily.</text>
</comment>
<dbReference type="EMBL" id="UGIF01000002">
    <property type="protein sequence ID" value="STP28006.1"/>
    <property type="molecule type" value="Genomic_DNA"/>
</dbReference>
<dbReference type="GO" id="GO:0043138">
    <property type="term" value="F:3'-5' DNA helicase activity"/>
    <property type="evidence" value="ECO:0007669"/>
    <property type="project" value="UniProtKB-EC"/>
</dbReference>
<accession>A0A377KG28</accession>
<evidence type="ECO:0000256" key="12">
    <source>
        <dbReference type="ARBA" id="ARBA00034617"/>
    </source>
</evidence>
<reference evidence="17 18" key="1">
    <citation type="submission" date="2018-06" db="EMBL/GenBank/DDBJ databases">
        <authorList>
            <consortium name="Pathogen Informatics"/>
            <person name="Doyle S."/>
        </authorList>
    </citation>
    <scope>NUCLEOTIDE SEQUENCE [LARGE SCALE GENOMIC DNA]</scope>
    <source>
        <strain evidence="17 18">NCTC8129</strain>
    </source>
</reference>
<dbReference type="GO" id="GO:0005829">
    <property type="term" value="C:cytosol"/>
    <property type="evidence" value="ECO:0007669"/>
    <property type="project" value="TreeGrafter"/>
</dbReference>
<comment type="catalytic activity">
    <reaction evidence="14">
        <text>ATP + H2O = ADP + phosphate + H(+)</text>
        <dbReference type="Rhea" id="RHEA:13065"/>
        <dbReference type="ChEBI" id="CHEBI:15377"/>
        <dbReference type="ChEBI" id="CHEBI:15378"/>
        <dbReference type="ChEBI" id="CHEBI:30616"/>
        <dbReference type="ChEBI" id="CHEBI:43474"/>
        <dbReference type="ChEBI" id="CHEBI:456216"/>
        <dbReference type="EC" id="5.6.2.4"/>
    </reaction>
</comment>
<evidence type="ECO:0000256" key="2">
    <source>
        <dbReference type="ARBA" id="ARBA00022722"/>
    </source>
</evidence>
<dbReference type="GO" id="GO:0033202">
    <property type="term" value="C:DNA helicase complex"/>
    <property type="evidence" value="ECO:0007669"/>
    <property type="project" value="TreeGrafter"/>
</dbReference>
<dbReference type="InterPro" id="IPR027417">
    <property type="entry name" value="P-loop_NTPase"/>
</dbReference>
<dbReference type="GO" id="GO:0003677">
    <property type="term" value="F:DNA binding"/>
    <property type="evidence" value="ECO:0007669"/>
    <property type="project" value="UniProtKB-KW"/>
</dbReference>
<name>A0A377KG28_9ENTE</name>
<dbReference type="InterPro" id="IPR011604">
    <property type="entry name" value="PDDEXK-like_dom_sf"/>
</dbReference>
<keyword evidence="4" id="KW-0227">DNA damage</keyword>
<keyword evidence="7" id="KW-0269">Exonuclease</keyword>
<evidence type="ECO:0000256" key="10">
    <source>
        <dbReference type="ARBA" id="ARBA00023204"/>
    </source>
</evidence>
<evidence type="ECO:0000256" key="4">
    <source>
        <dbReference type="ARBA" id="ARBA00022763"/>
    </source>
</evidence>
<keyword evidence="9" id="KW-0238">DNA-binding</keyword>
<organism evidence="17 18">
    <name type="scientific">Enterococcus durans</name>
    <dbReference type="NCBI Taxonomy" id="53345"/>
    <lineage>
        <taxon>Bacteria</taxon>
        <taxon>Bacillati</taxon>
        <taxon>Bacillota</taxon>
        <taxon>Bacilli</taxon>
        <taxon>Lactobacillales</taxon>
        <taxon>Enterococcaceae</taxon>
        <taxon>Enterococcus</taxon>
    </lineage>
</organism>
<evidence type="ECO:0000256" key="6">
    <source>
        <dbReference type="ARBA" id="ARBA00022806"/>
    </source>
</evidence>
<keyword evidence="6 15" id="KW-0347">Helicase</keyword>
<dbReference type="SUPFAM" id="SSF52540">
    <property type="entry name" value="P-loop containing nucleoside triphosphate hydrolases"/>
    <property type="match status" value="1"/>
</dbReference>
<keyword evidence="10" id="KW-0234">DNA repair</keyword>
<feature type="binding site" evidence="15">
    <location>
        <begin position="33"/>
        <end position="40"/>
    </location>
    <ligand>
        <name>ATP</name>
        <dbReference type="ChEBI" id="CHEBI:30616"/>
    </ligand>
</feature>
<dbReference type="CDD" id="cd17932">
    <property type="entry name" value="DEXQc_UvrD"/>
    <property type="match status" value="1"/>
</dbReference>
<dbReference type="InterPro" id="IPR014016">
    <property type="entry name" value="UvrD-like_ATP-bd"/>
</dbReference>
<gene>
    <name evidence="17" type="primary">pcrA_1</name>
    <name evidence="17" type="ORF">NCTC8129_00118</name>
</gene>
<keyword evidence="3 15" id="KW-0547">Nucleotide-binding</keyword>
<dbReference type="GO" id="GO:0016887">
    <property type="term" value="F:ATP hydrolysis activity"/>
    <property type="evidence" value="ECO:0007669"/>
    <property type="project" value="RHEA"/>
</dbReference>
<keyword evidence="11" id="KW-0413">Isomerase</keyword>
<dbReference type="Proteomes" id="UP000254070">
    <property type="component" value="Unassembled WGS sequence"/>
</dbReference>
<dbReference type="PANTHER" id="PTHR11070:SF2">
    <property type="entry name" value="ATP-DEPENDENT DNA HELICASE SRS2"/>
    <property type="match status" value="1"/>
</dbReference>
<evidence type="ECO:0000256" key="9">
    <source>
        <dbReference type="ARBA" id="ARBA00023125"/>
    </source>
</evidence>
<evidence type="ECO:0000256" key="3">
    <source>
        <dbReference type="ARBA" id="ARBA00022741"/>
    </source>
</evidence>
<dbReference type="InterPro" id="IPR011335">
    <property type="entry name" value="Restrct_endonuc-II-like"/>
</dbReference>
<dbReference type="Gene3D" id="3.40.50.300">
    <property type="entry name" value="P-loop containing nucleotide triphosphate hydrolases"/>
    <property type="match status" value="3"/>
</dbReference>
<keyword evidence="5 15" id="KW-0378">Hydrolase</keyword>
<dbReference type="Gene3D" id="1.10.10.160">
    <property type="match status" value="1"/>
</dbReference>
<dbReference type="InterPro" id="IPR014017">
    <property type="entry name" value="DNA_helicase_UvrD-like_C"/>
</dbReference>
<evidence type="ECO:0000256" key="11">
    <source>
        <dbReference type="ARBA" id="ARBA00023235"/>
    </source>
</evidence>
<dbReference type="GO" id="GO:0004527">
    <property type="term" value="F:exonuclease activity"/>
    <property type="evidence" value="ECO:0007669"/>
    <property type="project" value="UniProtKB-KW"/>
</dbReference>
<evidence type="ECO:0000256" key="15">
    <source>
        <dbReference type="PROSITE-ProRule" id="PRU00560"/>
    </source>
</evidence>